<name>A0A1G8YJR5_9BACT</name>
<gene>
    <name evidence="3" type="ORF">SAMN05421823_101678</name>
</gene>
<dbReference type="EMBL" id="FNFO01000001">
    <property type="protein sequence ID" value="SDK02330.1"/>
    <property type="molecule type" value="Genomic_DNA"/>
</dbReference>
<dbReference type="AlphaFoldDB" id="A0A1G8YJR5"/>
<dbReference type="STRING" id="1075417.SAMN05421823_101678"/>
<accession>A0A1G8YJR5</accession>
<proteinExistence type="predicted"/>
<dbReference type="Proteomes" id="UP000198510">
    <property type="component" value="Unassembled WGS sequence"/>
</dbReference>
<keyword evidence="2" id="KW-1133">Transmembrane helix</keyword>
<keyword evidence="2" id="KW-0472">Membrane</keyword>
<evidence type="ECO:0000313" key="3">
    <source>
        <dbReference type="EMBL" id="SDK02330.1"/>
    </source>
</evidence>
<keyword evidence="4" id="KW-1185">Reference proteome</keyword>
<feature type="transmembrane region" description="Helical" evidence="2">
    <location>
        <begin position="63"/>
        <end position="86"/>
    </location>
</feature>
<evidence type="ECO:0000256" key="2">
    <source>
        <dbReference type="SAM" id="Phobius"/>
    </source>
</evidence>
<reference evidence="3 4" key="1">
    <citation type="submission" date="2016-10" db="EMBL/GenBank/DDBJ databases">
        <authorList>
            <person name="de Groot N.N."/>
        </authorList>
    </citation>
    <scope>NUCLEOTIDE SEQUENCE [LARGE SCALE GENOMIC DNA]</scope>
    <source>
        <strain evidence="3 4">DSM 25186</strain>
    </source>
</reference>
<protein>
    <submittedName>
        <fullName evidence="3">Uncharacterized protein</fullName>
    </submittedName>
</protein>
<keyword evidence="1" id="KW-0175">Coiled coil</keyword>
<sequence>MDVQLYEKLSRKLGRDTTQQLMDYIESQSKDWVTKHFLAAELEKMRGEIHEVRRENAEVKSEMIKWMFVFWLGSALSTIGGIAGLLKLAGVL</sequence>
<feature type="coiled-coil region" evidence="1">
    <location>
        <begin position="35"/>
        <end position="62"/>
    </location>
</feature>
<evidence type="ECO:0000256" key="1">
    <source>
        <dbReference type="SAM" id="Coils"/>
    </source>
</evidence>
<evidence type="ECO:0000313" key="4">
    <source>
        <dbReference type="Proteomes" id="UP000198510"/>
    </source>
</evidence>
<organism evidence="3 4">
    <name type="scientific">Catalinimonas alkaloidigena</name>
    <dbReference type="NCBI Taxonomy" id="1075417"/>
    <lineage>
        <taxon>Bacteria</taxon>
        <taxon>Pseudomonadati</taxon>
        <taxon>Bacteroidota</taxon>
        <taxon>Cytophagia</taxon>
        <taxon>Cytophagales</taxon>
        <taxon>Catalimonadaceae</taxon>
        <taxon>Catalinimonas</taxon>
    </lineage>
</organism>
<keyword evidence="2" id="KW-0812">Transmembrane</keyword>